<keyword evidence="3" id="KW-0804">Transcription</keyword>
<keyword evidence="4" id="KW-0539">Nucleus</keyword>
<dbReference type="SUPFAM" id="SSF47095">
    <property type="entry name" value="HMG-box"/>
    <property type="match status" value="1"/>
</dbReference>
<reference evidence="8 9" key="1">
    <citation type="journal article" date="2012" name="PLoS Pathog.">
        <title>Diverse lifestyles and strategies of plant pathogenesis encoded in the genomes of eighteen Dothideomycetes fungi.</title>
        <authorList>
            <person name="Ohm R.A."/>
            <person name="Feau N."/>
            <person name="Henrissat B."/>
            <person name="Schoch C.L."/>
            <person name="Horwitz B.A."/>
            <person name="Barry K.W."/>
            <person name="Condon B.J."/>
            <person name="Copeland A.C."/>
            <person name="Dhillon B."/>
            <person name="Glaser F."/>
            <person name="Hesse C.N."/>
            <person name="Kosti I."/>
            <person name="LaButti K."/>
            <person name="Lindquist E.A."/>
            <person name="Lucas S."/>
            <person name="Salamov A.A."/>
            <person name="Bradshaw R.E."/>
            <person name="Ciuffetti L."/>
            <person name="Hamelin R.C."/>
            <person name="Kema G.H.J."/>
            <person name="Lawrence C."/>
            <person name="Scott J.A."/>
            <person name="Spatafora J.W."/>
            <person name="Turgeon B.G."/>
            <person name="de Wit P.J.G.M."/>
            <person name="Zhong S."/>
            <person name="Goodwin S.B."/>
            <person name="Grigoriev I.V."/>
        </authorList>
    </citation>
    <scope>NUCLEOTIDE SEQUENCE [LARGE SCALE GENOMIC DNA]</scope>
    <source>
        <strain evidence="9">28A</strain>
    </source>
</reference>
<evidence type="ECO:0000256" key="2">
    <source>
        <dbReference type="ARBA" id="ARBA00023125"/>
    </source>
</evidence>
<evidence type="ECO:0000256" key="1">
    <source>
        <dbReference type="ARBA" id="ARBA00023015"/>
    </source>
</evidence>
<dbReference type="RefSeq" id="XP_008021449.1">
    <property type="nucleotide sequence ID" value="XM_008023258.1"/>
</dbReference>
<keyword evidence="2 4" id="KW-0238">DNA-binding</keyword>
<reference evidence="8 9" key="2">
    <citation type="journal article" date="2013" name="PLoS Genet.">
        <title>Comparative genome structure, secondary metabolite, and effector coding capacity across Cochliobolus pathogens.</title>
        <authorList>
            <person name="Condon B.J."/>
            <person name="Leng Y."/>
            <person name="Wu D."/>
            <person name="Bushley K.E."/>
            <person name="Ohm R.A."/>
            <person name="Otillar R."/>
            <person name="Martin J."/>
            <person name="Schackwitz W."/>
            <person name="Grimwood J."/>
            <person name="MohdZainudin N."/>
            <person name="Xue C."/>
            <person name="Wang R."/>
            <person name="Manning V.A."/>
            <person name="Dhillon B."/>
            <person name="Tu Z.J."/>
            <person name="Steffenson B.J."/>
            <person name="Salamov A."/>
            <person name="Sun H."/>
            <person name="Lowry S."/>
            <person name="LaButti K."/>
            <person name="Han J."/>
            <person name="Copeland A."/>
            <person name="Lindquist E."/>
            <person name="Barry K."/>
            <person name="Schmutz J."/>
            <person name="Baker S.E."/>
            <person name="Ciuffetti L.M."/>
            <person name="Grigoriev I.V."/>
            <person name="Zhong S."/>
            <person name="Turgeon B.G."/>
        </authorList>
    </citation>
    <scope>NUCLEOTIDE SEQUENCE [LARGE SCALE GENOMIC DNA]</scope>
    <source>
        <strain evidence="9">28A</strain>
    </source>
</reference>
<evidence type="ECO:0000259" key="7">
    <source>
        <dbReference type="PROSITE" id="PS50118"/>
    </source>
</evidence>
<dbReference type="PROSITE" id="PS50118">
    <property type="entry name" value="HMG_BOX_2"/>
    <property type="match status" value="1"/>
</dbReference>
<feature type="domain" description="HMG box" evidence="7">
    <location>
        <begin position="504"/>
        <end position="572"/>
    </location>
</feature>
<gene>
    <name evidence="8" type="ORF">SETTUDRAFT_174840</name>
</gene>
<dbReference type="STRING" id="671987.R0KCP5"/>
<dbReference type="EMBL" id="KB908482">
    <property type="protein sequence ID" value="EOA90658.1"/>
    <property type="molecule type" value="Genomic_DNA"/>
</dbReference>
<feature type="DNA-binding region" description="HMG box" evidence="4">
    <location>
        <begin position="504"/>
        <end position="572"/>
    </location>
</feature>
<dbReference type="PANTHER" id="PTHR10270">
    <property type="entry name" value="SOX TRANSCRIPTION FACTOR"/>
    <property type="match status" value="1"/>
</dbReference>
<dbReference type="AlphaFoldDB" id="R0KCP5"/>
<dbReference type="SMR" id="R0KCP5"/>
<organism evidence="8 9">
    <name type="scientific">Exserohilum turcicum (strain 28A)</name>
    <name type="common">Northern leaf blight fungus</name>
    <name type="synonym">Setosphaeria turcica</name>
    <dbReference type="NCBI Taxonomy" id="671987"/>
    <lineage>
        <taxon>Eukaryota</taxon>
        <taxon>Fungi</taxon>
        <taxon>Dikarya</taxon>
        <taxon>Ascomycota</taxon>
        <taxon>Pezizomycotina</taxon>
        <taxon>Dothideomycetes</taxon>
        <taxon>Pleosporomycetidae</taxon>
        <taxon>Pleosporales</taxon>
        <taxon>Pleosporineae</taxon>
        <taxon>Pleosporaceae</taxon>
        <taxon>Exserohilum</taxon>
    </lineage>
</organism>
<evidence type="ECO:0000256" key="5">
    <source>
        <dbReference type="SAM" id="MobiDB-lite"/>
    </source>
</evidence>
<dbReference type="HOGENOM" id="CLU_310792_0_0_1"/>
<dbReference type="SMART" id="SM00398">
    <property type="entry name" value="HMG"/>
    <property type="match status" value="1"/>
</dbReference>
<evidence type="ECO:0000256" key="4">
    <source>
        <dbReference type="PROSITE-ProRule" id="PRU00267"/>
    </source>
</evidence>
<name>R0KCP5_EXST2</name>
<dbReference type="GO" id="GO:0000122">
    <property type="term" value="P:negative regulation of transcription by RNA polymerase II"/>
    <property type="evidence" value="ECO:0007669"/>
    <property type="project" value="TreeGrafter"/>
</dbReference>
<dbReference type="GO" id="GO:0005634">
    <property type="term" value="C:nucleus"/>
    <property type="evidence" value="ECO:0007669"/>
    <property type="project" value="UniProtKB-UniRule"/>
</dbReference>
<dbReference type="GO" id="GO:0001228">
    <property type="term" value="F:DNA-binding transcription activator activity, RNA polymerase II-specific"/>
    <property type="evidence" value="ECO:0007669"/>
    <property type="project" value="TreeGrafter"/>
</dbReference>
<feature type="compositionally biased region" description="Polar residues" evidence="5">
    <location>
        <begin position="427"/>
        <end position="436"/>
    </location>
</feature>
<keyword evidence="1" id="KW-0805">Transcription regulation</keyword>
<sequence length="1020" mass="114065">MRFFSRLHVCAALASLMILYFTWIHSPRFEDSVWRGDAHRIVIFGNDWSDTGSYRVSSPALSAIVARDADRGDLWVETLCKELKCDTVDNFARSVPRPADEAQTGALIDVDVYAEVIEAKNNQSILPLSDFKTQVDQFVTYDKRRRLIPHKLRKEDEWTFFTIYFGLWELLECSSLEQSAATATIDRSITSLFHQLDVLAEHATLPLKVIIPKMIDVSFLPRFQLKKRAMQDAQFAEIQHKLVFLVAYWNLVLHRTATQWPNGVIYMPDANELIMEQVRVKQLHSRHIADAFGVGLQAPLFQHIEQPCLAAPRGGADSLQTSDAQKCSAPTEHLFWDDIQLSGPAHALIGNQTASLIRGNQTVNMEQKTQGADDKEKSKAQEVEHFTLKFPPGSTMQTEHHSAESPIDGAKPSRTLRKSSRIHDARSTSICSLTTEHNIEEPASADTLSPQISRKRLASLMEGSGSEDSDSLVDDKPPSSAMATAVGPPDFAGHVCLCQPEPKIPRPRNAFILYRQHHQQAIIARNPGLNNPDISKIIGEQWKAESEKERKVWQDLAQQEKARHHEQYPDYRYQPRRLGKSGSSPLNPSGQHTTFDKYRCHRCGGRSIKTPTSPFLDASGTLTLPLPNISEGLTPTTRYLPGMSNLGIESPVHQQGHGPANLGNLKLKVTSAIRDDSMVYSPLTPHKKHRFDYPAPHTAGGLRPDGPYYPRTQYPRRESLPPIHVHYSPPNSATMPPPRTPRDGRLSIADSVLSSHNSSPRSVEEVLGILPYGSKIKLLGRITPPYREPGDSTPPGKEGRGAIIAVEGDDLAAVKELSEWLNDHLAKQGEFKPQIAEPPRIPSAEDKEVTFDDYLDLIKEWHGKSKEMIKFITSTSPDAYPQDVTMSDKDSSADSSMCRDVVAPDTAAVKFVPAMKPVIILPTFHLQASVAYASRIPIQDAYSATDHWQWMATLWRGTVGPDLTLYVKSYDAKEGQVGQKPEMDEPVKCFTVWKEKEGKFTESDLRRVGFEVGEWVKAVR</sequence>
<keyword evidence="9" id="KW-1185">Reference proteome</keyword>
<accession>R0KCP5</accession>
<feature type="region of interest" description="Disordered" evidence="5">
    <location>
        <begin position="387"/>
        <end position="486"/>
    </location>
</feature>
<dbReference type="InterPro" id="IPR009071">
    <property type="entry name" value="HMG_box_dom"/>
</dbReference>
<dbReference type="Pfam" id="PF00505">
    <property type="entry name" value="HMG_box"/>
    <property type="match status" value="1"/>
</dbReference>
<dbReference type="FunFam" id="1.10.30.10:FF:000041">
    <property type="entry name" value="HMG box family protein"/>
    <property type="match status" value="1"/>
</dbReference>
<evidence type="ECO:0000256" key="6">
    <source>
        <dbReference type="SAM" id="Phobius"/>
    </source>
</evidence>
<dbReference type="OrthoDB" id="6247875at2759"/>
<evidence type="ECO:0000313" key="8">
    <source>
        <dbReference type="EMBL" id="EOA90658.1"/>
    </source>
</evidence>
<proteinExistence type="predicted"/>
<dbReference type="Gene3D" id="1.10.30.10">
    <property type="entry name" value="High mobility group box domain"/>
    <property type="match status" value="1"/>
</dbReference>
<dbReference type="Proteomes" id="UP000016935">
    <property type="component" value="Unassembled WGS sequence"/>
</dbReference>
<keyword evidence="6" id="KW-0812">Transmembrane</keyword>
<dbReference type="GeneID" id="19401353"/>
<feature type="transmembrane region" description="Helical" evidence="6">
    <location>
        <begin position="7"/>
        <end position="25"/>
    </location>
</feature>
<evidence type="ECO:0000256" key="3">
    <source>
        <dbReference type="ARBA" id="ARBA00023163"/>
    </source>
</evidence>
<dbReference type="GO" id="GO:0000978">
    <property type="term" value="F:RNA polymerase II cis-regulatory region sequence-specific DNA binding"/>
    <property type="evidence" value="ECO:0007669"/>
    <property type="project" value="TreeGrafter"/>
</dbReference>
<protein>
    <recommendedName>
        <fullName evidence="7">HMG box domain-containing protein</fullName>
    </recommendedName>
</protein>
<evidence type="ECO:0000313" key="9">
    <source>
        <dbReference type="Proteomes" id="UP000016935"/>
    </source>
</evidence>
<dbReference type="InterPro" id="IPR036514">
    <property type="entry name" value="SGNH_hydro_sf"/>
</dbReference>
<dbReference type="Gene3D" id="3.40.50.1110">
    <property type="entry name" value="SGNH hydrolase"/>
    <property type="match status" value="1"/>
</dbReference>
<dbReference type="PANTHER" id="PTHR10270:SF161">
    <property type="entry name" value="SEX-DETERMINING REGION Y PROTEIN"/>
    <property type="match status" value="1"/>
</dbReference>
<keyword evidence="6" id="KW-1133">Transmembrane helix</keyword>
<dbReference type="InterPro" id="IPR036910">
    <property type="entry name" value="HMG_box_dom_sf"/>
</dbReference>
<dbReference type="InterPro" id="IPR050140">
    <property type="entry name" value="SRY-related_HMG-box_TF-like"/>
</dbReference>
<dbReference type="eggNOG" id="KOG0527">
    <property type="taxonomic scope" value="Eukaryota"/>
</dbReference>
<dbReference type="GO" id="GO:0030154">
    <property type="term" value="P:cell differentiation"/>
    <property type="evidence" value="ECO:0007669"/>
    <property type="project" value="TreeGrafter"/>
</dbReference>
<keyword evidence="6" id="KW-0472">Membrane</keyword>
<dbReference type="CDD" id="cd01389">
    <property type="entry name" value="HMG-box_ROX1-like"/>
    <property type="match status" value="1"/>
</dbReference>